<name>A0AAU9X065_9CNID</name>
<evidence type="ECO:0000313" key="6">
    <source>
        <dbReference type="EMBL" id="CAH3131816.1"/>
    </source>
</evidence>
<feature type="domain" description="FZ" evidence="5">
    <location>
        <begin position="21"/>
        <end position="112"/>
    </location>
</feature>
<accession>A0AAU9X065</accession>
<evidence type="ECO:0000259" key="5">
    <source>
        <dbReference type="PROSITE" id="PS50038"/>
    </source>
</evidence>
<dbReference type="SUPFAM" id="SSF63501">
    <property type="entry name" value="Frizzled cysteine-rich domain"/>
    <property type="match status" value="1"/>
</dbReference>
<organism evidence="6 7">
    <name type="scientific">Pocillopora meandrina</name>
    <dbReference type="NCBI Taxonomy" id="46732"/>
    <lineage>
        <taxon>Eukaryota</taxon>
        <taxon>Metazoa</taxon>
        <taxon>Cnidaria</taxon>
        <taxon>Anthozoa</taxon>
        <taxon>Hexacorallia</taxon>
        <taxon>Scleractinia</taxon>
        <taxon>Astrocoeniina</taxon>
        <taxon>Pocilloporidae</taxon>
        <taxon>Pocillopora</taxon>
    </lineage>
</organism>
<dbReference type="EMBL" id="CALNXJ010000026">
    <property type="protein sequence ID" value="CAH3131816.1"/>
    <property type="molecule type" value="Genomic_DNA"/>
</dbReference>
<evidence type="ECO:0000256" key="3">
    <source>
        <dbReference type="PROSITE-ProRule" id="PRU00090"/>
    </source>
</evidence>
<evidence type="ECO:0000256" key="1">
    <source>
        <dbReference type="ARBA" id="ARBA00022473"/>
    </source>
</evidence>
<dbReference type="GO" id="GO:0017147">
    <property type="term" value="F:Wnt-protein binding"/>
    <property type="evidence" value="ECO:0007669"/>
    <property type="project" value="TreeGrafter"/>
</dbReference>
<dbReference type="GO" id="GO:0005886">
    <property type="term" value="C:plasma membrane"/>
    <property type="evidence" value="ECO:0007669"/>
    <property type="project" value="TreeGrafter"/>
</dbReference>
<gene>
    <name evidence="6" type="ORF">PMEA_00014842</name>
</gene>
<dbReference type="Gene3D" id="1.10.2000.10">
    <property type="entry name" value="Frizzled cysteine-rich domain"/>
    <property type="match status" value="1"/>
</dbReference>
<sequence length="150" mass="16701">MKGNGIVANGTSTTPHSSVPILPTEITPVNKCERMTEAVRQAYQFLPLISNQCSPVLRLFLCSICAPTCQPNVTDQISPCHSLFTQGKRGCAPIMCQYGFRWPKTMRCRHFPKANPNILRIDRNAMLRNSASIITLQQKISKRTNLAGKL</sequence>
<dbReference type="AlphaFoldDB" id="A0AAU9X065"/>
<dbReference type="PANTHER" id="PTHR11309">
    <property type="entry name" value="FRIZZLED"/>
    <property type="match status" value="1"/>
</dbReference>
<keyword evidence="1" id="KW-0217">Developmental protein</keyword>
<dbReference type="GO" id="GO:0035567">
    <property type="term" value="P:non-canonical Wnt signaling pathway"/>
    <property type="evidence" value="ECO:0007669"/>
    <property type="project" value="TreeGrafter"/>
</dbReference>
<dbReference type="Proteomes" id="UP001159428">
    <property type="component" value="Unassembled WGS sequence"/>
</dbReference>
<dbReference type="SMART" id="SM00063">
    <property type="entry name" value="FRI"/>
    <property type="match status" value="1"/>
</dbReference>
<keyword evidence="7" id="KW-1185">Reference proteome</keyword>
<reference evidence="6 7" key="1">
    <citation type="submission" date="2022-05" db="EMBL/GenBank/DDBJ databases">
        <authorList>
            <consortium name="Genoscope - CEA"/>
            <person name="William W."/>
        </authorList>
    </citation>
    <scope>NUCLEOTIDE SEQUENCE [LARGE SCALE GENOMIC DNA]</scope>
</reference>
<evidence type="ECO:0000313" key="7">
    <source>
        <dbReference type="Proteomes" id="UP001159428"/>
    </source>
</evidence>
<comment type="caution">
    <text evidence="6">The sequence shown here is derived from an EMBL/GenBank/DDBJ whole genome shotgun (WGS) entry which is preliminary data.</text>
</comment>
<proteinExistence type="predicted"/>
<dbReference type="GO" id="GO:0060070">
    <property type="term" value="P:canonical Wnt signaling pathway"/>
    <property type="evidence" value="ECO:0007669"/>
    <property type="project" value="TreeGrafter"/>
</dbReference>
<keyword evidence="2 3" id="KW-1015">Disulfide bond</keyword>
<feature type="disulfide bond" evidence="3">
    <location>
        <begin position="53"/>
        <end position="91"/>
    </location>
</feature>
<feature type="region of interest" description="Disordered" evidence="4">
    <location>
        <begin position="1"/>
        <end position="20"/>
    </location>
</feature>
<protein>
    <recommendedName>
        <fullName evidence="5">FZ domain-containing protein</fullName>
    </recommendedName>
</protein>
<dbReference type="InterPro" id="IPR020067">
    <property type="entry name" value="Frizzled_dom"/>
</dbReference>
<evidence type="ECO:0000256" key="2">
    <source>
        <dbReference type="ARBA" id="ARBA00023157"/>
    </source>
</evidence>
<dbReference type="PROSITE" id="PS50038">
    <property type="entry name" value="FZ"/>
    <property type="match status" value="1"/>
</dbReference>
<dbReference type="GO" id="GO:0042813">
    <property type="term" value="F:Wnt receptor activity"/>
    <property type="evidence" value="ECO:0007669"/>
    <property type="project" value="TreeGrafter"/>
</dbReference>
<dbReference type="Pfam" id="PF01392">
    <property type="entry name" value="Fz"/>
    <property type="match status" value="1"/>
</dbReference>
<comment type="caution">
    <text evidence="3">Lacks conserved residue(s) required for the propagation of feature annotation.</text>
</comment>
<dbReference type="InterPro" id="IPR036790">
    <property type="entry name" value="Frizzled_dom_sf"/>
</dbReference>
<evidence type="ECO:0000256" key="4">
    <source>
        <dbReference type="SAM" id="MobiDB-lite"/>
    </source>
</evidence>
<dbReference type="InterPro" id="IPR015526">
    <property type="entry name" value="Frizzled/SFRP"/>
</dbReference>